<name>A0ABW0BKG1_9ACTN</name>
<keyword evidence="2" id="KW-1185">Reference proteome</keyword>
<gene>
    <name evidence="1" type="ORF">ACFPGP_13735</name>
</gene>
<proteinExistence type="predicted"/>
<sequence>MIGAFGPAYLHRCQRVLGEVSLFVNTTDFVDDLAPIFLWIIVTTRHGGGMHISRVYLSPGPAEEYFYRTIEALERECPGDC</sequence>
<evidence type="ECO:0000313" key="2">
    <source>
        <dbReference type="Proteomes" id="UP001596087"/>
    </source>
</evidence>
<accession>A0ABW0BKG1</accession>
<dbReference type="Proteomes" id="UP001596087">
    <property type="component" value="Unassembled WGS sequence"/>
</dbReference>
<evidence type="ECO:0000313" key="1">
    <source>
        <dbReference type="EMBL" id="MFC5177738.1"/>
    </source>
</evidence>
<dbReference type="EMBL" id="JBHSKD010000015">
    <property type="protein sequence ID" value="MFC5177738.1"/>
    <property type="molecule type" value="Genomic_DNA"/>
</dbReference>
<reference evidence="2" key="1">
    <citation type="journal article" date="2019" name="Int. J. Syst. Evol. Microbiol.">
        <title>The Global Catalogue of Microorganisms (GCM) 10K type strain sequencing project: providing services to taxonomists for standard genome sequencing and annotation.</title>
        <authorList>
            <consortium name="The Broad Institute Genomics Platform"/>
            <consortium name="The Broad Institute Genome Sequencing Center for Infectious Disease"/>
            <person name="Wu L."/>
            <person name="Ma J."/>
        </authorList>
    </citation>
    <scope>NUCLEOTIDE SEQUENCE [LARGE SCALE GENOMIC DNA]</scope>
    <source>
        <strain evidence="2">DFY41</strain>
    </source>
</reference>
<dbReference type="RefSeq" id="WP_378591007.1">
    <property type="nucleotide sequence ID" value="NZ_JBHSKD010000015.1"/>
</dbReference>
<comment type="caution">
    <text evidence="1">The sequence shown here is derived from an EMBL/GenBank/DDBJ whole genome shotgun (WGS) entry which is preliminary data.</text>
</comment>
<organism evidence="1 2">
    <name type="scientific">Nocardioides taihuensis</name>
    <dbReference type="NCBI Taxonomy" id="1835606"/>
    <lineage>
        <taxon>Bacteria</taxon>
        <taxon>Bacillati</taxon>
        <taxon>Actinomycetota</taxon>
        <taxon>Actinomycetes</taxon>
        <taxon>Propionibacteriales</taxon>
        <taxon>Nocardioidaceae</taxon>
        <taxon>Nocardioides</taxon>
    </lineage>
</organism>
<protein>
    <submittedName>
        <fullName evidence="1">Uncharacterized protein</fullName>
    </submittedName>
</protein>